<keyword evidence="2" id="KW-0808">Transferase</keyword>
<dbReference type="Pfam" id="PF13420">
    <property type="entry name" value="Acetyltransf_4"/>
    <property type="match status" value="1"/>
</dbReference>
<evidence type="ECO:0000313" key="2">
    <source>
        <dbReference type="EMBL" id="OQP75479.1"/>
    </source>
</evidence>
<dbReference type="PROSITE" id="PS51186">
    <property type="entry name" value="GNAT"/>
    <property type="match status" value="1"/>
</dbReference>
<dbReference type="RefSeq" id="WP_057661565.1">
    <property type="nucleotide sequence ID" value="NZ_CP041380.1"/>
</dbReference>
<evidence type="ECO:0000313" key="3">
    <source>
        <dbReference type="Proteomes" id="UP000050546"/>
    </source>
</evidence>
<gene>
    <name evidence="2" type="ORF">IM53_017550</name>
</gene>
<dbReference type="PANTHER" id="PTHR43072:SF8">
    <property type="entry name" value="ACYLTRANSFERASE FABY-RELATED"/>
    <property type="match status" value="1"/>
</dbReference>
<dbReference type="PANTHER" id="PTHR43072">
    <property type="entry name" value="N-ACETYLTRANSFERASE"/>
    <property type="match status" value="1"/>
</dbReference>
<evidence type="ECO:0000259" key="1">
    <source>
        <dbReference type="PROSITE" id="PS51186"/>
    </source>
</evidence>
<dbReference type="InterPro" id="IPR016181">
    <property type="entry name" value="Acyl_CoA_acyltransferase"/>
</dbReference>
<comment type="caution">
    <text evidence="2">The sequence shown here is derived from an EMBL/GenBank/DDBJ whole genome shotgun (WGS) entry which is preliminary data.</text>
</comment>
<dbReference type="SUPFAM" id="SSF55729">
    <property type="entry name" value="Acyl-CoA N-acyltransferases (Nat)"/>
    <property type="match status" value="1"/>
</dbReference>
<proteinExistence type="predicted"/>
<name>A0A0Q0HJE4_9XANT</name>
<dbReference type="Proteomes" id="UP000050546">
    <property type="component" value="Unassembled WGS sequence"/>
</dbReference>
<reference evidence="2 3" key="1">
    <citation type="journal article" date="2016" name="Plant Pathol.">
        <title>Genetic characterization of strains named as Xanthomonas axonopodis pv. dieffenbachiae leads to a taxonomic revision of the X. axonopodis species complex.</title>
        <authorList>
            <person name="Constantin E.C."/>
            <person name="Cleenwerck I."/>
            <person name="Maes M."/>
            <person name="Baeyen S."/>
            <person name="Van Malderghem C."/>
            <person name="De Vos P."/>
            <person name="Cottyn B."/>
        </authorList>
    </citation>
    <scope>NUCLEOTIDE SEQUENCE [LARGE SCALE GENOMIC DNA]</scope>
    <source>
        <strain evidence="2 3">LMG 25940</strain>
    </source>
</reference>
<dbReference type="STRING" id="1437877.GCA_001564415_03050"/>
<reference evidence="2 3" key="2">
    <citation type="journal article" date="2017" name="Plant Pathol.">
        <title>Pathogenicity and virulence gene content of Xanthomonas strains infecting Araceae, formerly known as Xanthomonas axonopodis pv. dieffenbachiae.</title>
        <authorList>
            <person name="Constantin E.C."/>
            <person name="Haegeman A."/>
            <person name="Van Vaerenbergh J."/>
            <person name="Baeyen S."/>
            <person name="Van Malderghem C."/>
            <person name="Maes M."/>
            <person name="Cottyn B."/>
        </authorList>
    </citation>
    <scope>NUCLEOTIDE SEQUENCE [LARGE SCALE GENOMIC DNA]</scope>
    <source>
        <strain evidence="2 3">LMG 25940</strain>
    </source>
</reference>
<dbReference type="Gene3D" id="3.40.630.30">
    <property type="match status" value="1"/>
</dbReference>
<feature type="domain" description="N-acetyltransferase" evidence="1">
    <location>
        <begin position="3"/>
        <end position="165"/>
    </location>
</feature>
<dbReference type="CDD" id="cd04301">
    <property type="entry name" value="NAT_SF"/>
    <property type="match status" value="1"/>
</dbReference>
<dbReference type="InterPro" id="IPR000182">
    <property type="entry name" value="GNAT_dom"/>
</dbReference>
<dbReference type="GeneID" id="93991568"/>
<dbReference type="EMBL" id="JPYI02000093">
    <property type="protein sequence ID" value="OQP75479.1"/>
    <property type="molecule type" value="Genomic_DNA"/>
</dbReference>
<dbReference type="GO" id="GO:0016747">
    <property type="term" value="F:acyltransferase activity, transferring groups other than amino-acyl groups"/>
    <property type="evidence" value="ECO:0007669"/>
    <property type="project" value="InterPro"/>
</dbReference>
<protein>
    <submittedName>
        <fullName evidence="2">Phosphinothricin acetyltransferase</fullName>
    </submittedName>
</protein>
<sequence length="180" mass="19765">MPLELRAVRDADIPAITAIYAEQIAGVNTYEYNAPSLDEMRARVSAIVDAGYPYLVAELDGVVAGYAYASAFRARAGYRWTVENSIYLAAAMQRRGIGKALLGELIAVCEQRGFRQMIAVIGDAENLASRRLHERFGFRTVGVFNGIGRKRGRWLDGVQMQRALGSGDTAPPSDEKKPHD</sequence>
<accession>A0A0Q0HJE4</accession>
<organism evidence="2 3">
    <name type="scientific">Xanthomonas phaseoli pv. dieffenbachiae</name>
    <dbReference type="NCBI Taxonomy" id="92828"/>
    <lineage>
        <taxon>Bacteria</taxon>
        <taxon>Pseudomonadati</taxon>
        <taxon>Pseudomonadota</taxon>
        <taxon>Gammaproteobacteria</taxon>
        <taxon>Lysobacterales</taxon>
        <taxon>Lysobacteraceae</taxon>
        <taxon>Xanthomonas</taxon>
    </lineage>
</organism>
<dbReference type="AlphaFoldDB" id="A0A0Q0HJE4"/>